<sequence>MALVLTSVRLHHDADARHGALALRIDATHPIEPPEWRLDAAGRVHSAPAAYARRDAAGQPLRLDATFERTGALPDEVEVRAIDFPASAWSAPNLLGDVSPQRVRLGAAARSGAVRFTLEGSRIGSRGVGRYAVHWRWQYRATPAAAWTDFAWTSHTVYLLLGVPTDPWQQAPEQGDDTQLPWAAVLDHACTWAAGATTPDAAAAAVTAQVYTLGLLGVIRYGCPVWAMEMYARSFAPWNHFDLTAWLERLAGGWGNGPYVNCTDCATAVSTFANALGCDLWQSRMGRYLPQFETFPILAVGAAQWQIPCGIWPAFSFHEVAWTGACGDDDTVYDACLLLDVDAMPWLAPRQAVLPVAARFGRAGEGGYRDRLATPAGRLDCVPRAAERRRRAVF</sequence>
<gene>
    <name evidence="1" type="ORF">V4F39_03165</name>
</gene>
<proteinExistence type="predicted"/>
<dbReference type="EMBL" id="JAZIBG010000009">
    <property type="protein sequence ID" value="MEF7612896.1"/>
    <property type="molecule type" value="Genomic_DNA"/>
</dbReference>
<reference evidence="1 2" key="1">
    <citation type="submission" date="2024-02" db="EMBL/GenBank/DDBJ databases">
        <title>Genome sequence of Aquincola sp. MAHUQ-54.</title>
        <authorList>
            <person name="Huq M.A."/>
        </authorList>
    </citation>
    <scope>NUCLEOTIDE SEQUENCE [LARGE SCALE GENOMIC DNA]</scope>
    <source>
        <strain evidence="1 2">MAHUQ-54</strain>
    </source>
</reference>
<dbReference type="RefSeq" id="WP_332287799.1">
    <property type="nucleotide sequence ID" value="NZ_JAZIBG010000009.1"/>
</dbReference>
<keyword evidence="2" id="KW-1185">Reference proteome</keyword>
<dbReference type="AlphaFoldDB" id="A0AAW9PZE1"/>
<comment type="caution">
    <text evidence="1">The sequence shown here is derived from an EMBL/GenBank/DDBJ whole genome shotgun (WGS) entry which is preliminary data.</text>
</comment>
<accession>A0AAW9PZE1</accession>
<evidence type="ECO:0000313" key="1">
    <source>
        <dbReference type="EMBL" id="MEF7612896.1"/>
    </source>
</evidence>
<dbReference type="Proteomes" id="UP001336250">
    <property type="component" value="Unassembled WGS sequence"/>
</dbReference>
<organism evidence="1 2">
    <name type="scientific">Aquincola agrisoli</name>
    <dbReference type="NCBI Taxonomy" id="3119538"/>
    <lineage>
        <taxon>Bacteria</taxon>
        <taxon>Pseudomonadati</taxon>
        <taxon>Pseudomonadota</taxon>
        <taxon>Betaproteobacteria</taxon>
        <taxon>Burkholderiales</taxon>
        <taxon>Sphaerotilaceae</taxon>
        <taxon>Aquincola</taxon>
    </lineage>
</organism>
<protein>
    <submittedName>
        <fullName evidence="1">Uncharacterized protein</fullName>
    </submittedName>
</protein>
<name>A0AAW9PZE1_9BURK</name>
<evidence type="ECO:0000313" key="2">
    <source>
        <dbReference type="Proteomes" id="UP001336250"/>
    </source>
</evidence>